<organism evidence="9 10">
    <name type="scientific">Rickenella mellea</name>
    <dbReference type="NCBI Taxonomy" id="50990"/>
    <lineage>
        <taxon>Eukaryota</taxon>
        <taxon>Fungi</taxon>
        <taxon>Dikarya</taxon>
        <taxon>Basidiomycota</taxon>
        <taxon>Agaricomycotina</taxon>
        <taxon>Agaricomycetes</taxon>
        <taxon>Hymenochaetales</taxon>
        <taxon>Rickenellaceae</taxon>
        <taxon>Rickenella</taxon>
    </lineage>
</organism>
<feature type="domain" description="Zn(2)-C6 fungal-type" evidence="8">
    <location>
        <begin position="72"/>
        <end position="102"/>
    </location>
</feature>
<proteinExistence type="predicted"/>
<keyword evidence="3" id="KW-0805">Transcription regulation</keyword>
<feature type="compositionally biased region" description="Polar residues" evidence="7">
    <location>
        <begin position="172"/>
        <end position="183"/>
    </location>
</feature>
<dbReference type="InterPro" id="IPR052360">
    <property type="entry name" value="Transcr_Regulatory_Proteins"/>
</dbReference>
<dbReference type="Pfam" id="PF00172">
    <property type="entry name" value="Zn_clus"/>
    <property type="match status" value="1"/>
</dbReference>
<gene>
    <name evidence="9" type="ORF">BD410DRAFT_573060</name>
</gene>
<keyword evidence="6" id="KW-0539">Nucleus</keyword>
<dbReference type="SUPFAM" id="SSF57701">
    <property type="entry name" value="Zn2/Cys6 DNA-binding domain"/>
    <property type="match status" value="1"/>
</dbReference>
<reference evidence="9 10" key="1">
    <citation type="submission" date="2018-06" db="EMBL/GenBank/DDBJ databases">
        <title>A transcriptomic atlas of mushroom development highlights an independent origin of complex multicellularity.</title>
        <authorList>
            <consortium name="DOE Joint Genome Institute"/>
            <person name="Krizsan K."/>
            <person name="Almasi E."/>
            <person name="Merenyi Z."/>
            <person name="Sahu N."/>
            <person name="Viragh M."/>
            <person name="Koszo T."/>
            <person name="Mondo S."/>
            <person name="Kiss B."/>
            <person name="Balint B."/>
            <person name="Kues U."/>
            <person name="Barry K."/>
            <person name="Hegedus J.C."/>
            <person name="Henrissat B."/>
            <person name="Johnson J."/>
            <person name="Lipzen A."/>
            <person name="Ohm R."/>
            <person name="Nagy I."/>
            <person name="Pangilinan J."/>
            <person name="Yan J."/>
            <person name="Xiong Y."/>
            <person name="Grigoriev I.V."/>
            <person name="Hibbett D.S."/>
            <person name="Nagy L.G."/>
        </authorList>
    </citation>
    <scope>NUCLEOTIDE SEQUENCE [LARGE SCALE GENOMIC DNA]</scope>
    <source>
        <strain evidence="9 10">SZMC22713</strain>
    </source>
</reference>
<evidence type="ECO:0000256" key="6">
    <source>
        <dbReference type="ARBA" id="ARBA00023242"/>
    </source>
</evidence>
<evidence type="ECO:0000256" key="7">
    <source>
        <dbReference type="SAM" id="MobiDB-lite"/>
    </source>
</evidence>
<dbReference type="InterPro" id="IPR036864">
    <property type="entry name" value="Zn2-C6_fun-type_DNA-bd_sf"/>
</dbReference>
<dbReference type="Proteomes" id="UP000294933">
    <property type="component" value="Unassembled WGS sequence"/>
</dbReference>
<dbReference type="PANTHER" id="PTHR36206:SF12">
    <property type="entry name" value="ASPERCRYPTIN BIOSYNTHESIS CLUSTER-SPECIFIC TRANSCRIPTION REGULATOR ATNN-RELATED"/>
    <property type="match status" value="1"/>
</dbReference>
<feature type="region of interest" description="Disordered" evidence="7">
    <location>
        <begin position="108"/>
        <end position="183"/>
    </location>
</feature>
<protein>
    <recommendedName>
        <fullName evidence="8">Zn(2)-C6 fungal-type domain-containing protein</fullName>
    </recommendedName>
</protein>
<keyword evidence="4" id="KW-0238">DNA-binding</keyword>
<dbReference type="GO" id="GO:0000981">
    <property type="term" value="F:DNA-binding transcription factor activity, RNA polymerase II-specific"/>
    <property type="evidence" value="ECO:0007669"/>
    <property type="project" value="InterPro"/>
</dbReference>
<dbReference type="GO" id="GO:0008270">
    <property type="term" value="F:zinc ion binding"/>
    <property type="evidence" value="ECO:0007669"/>
    <property type="project" value="InterPro"/>
</dbReference>
<feature type="compositionally biased region" description="Basic and acidic residues" evidence="7">
    <location>
        <begin position="143"/>
        <end position="152"/>
    </location>
</feature>
<keyword evidence="5" id="KW-0804">Transcription</keyword>
<keyword evidence="1" id="KW-0479">Metal-binding</keyword>
<keyword evidence="2" id="KW-0862">Zinc</keyword>
<evidence type="ECO:0000256" key="2">
    <source>
        <dbReference type="ARBA" id="ARBA00022833"/>
    </source>
</evidence>
<evidence type="ECO:0000256" key="1">
    <source>
        <dbReference type="ARBA" id="ARBA00022723"/>
    </source>
</evidence>
<evidence type="ECO:0000313" key="9">
    <source>
        <dbReference type="EMBL" id="TDL26232.1"/>
    </source>
</evidence>
<dbReference type="GO" id="GO:0003677">
    <property type="term" value="F:DNA binding"/>
    <property type="evidence" value="ECO:0007669"/>
    <property type="project" value="UniProtKB-KW"/>
</dbReference>
<dbReference type="SMART" id="SM00066">
    <property type="entry name" value="GAL4"/>
    <property type="match status" value="1"/>
</dbReference>
<dbReference type="VEuPathDB" id="FungiDB:BD410DRAFT_573060"/>
<dbReference type="InterPro" id="IPR001138">
    <property type="entry name" value="Zn2Cys6_DnaBD"/>
</dbReference>
<dbReference type="OrthoDB" id="5419315at2759"/>
<accession>A0A4Y7QGJ4</accession>
<evidence type="ECO:0000256" key="3">
    <source>
        <dbReference type="ARBA" id="ARBA00023015"/>
    </source>
</evidence>
<evidence type="ECO:0000256" key="5">
    <source>
        <dbReference type="ARBA" id="ARBA00023163"/>
    </source>
</evidence>
<dbReference type="AlphaFoldDB" id="A0A4Y7QGJ4"/>
<dbReference type="PANTHER" id="PTHR36206">
    <property type="entry name" value="ASPERCRYPTIN BIOSYNTHESIS CLUSTER-SPECIFIC TRANSCRIPTION REGULATOR ATNN-RELATED"/>
    <property type="match status" value="1"/>
</dbReference>
<feature type="compositionally biased region" description="Polar residues" evidence="7">
    <location>
        <begin position="127"/>
        <end position="139"/>
    </location>
</feature>
<dbReference type="STRING" id="50990.A0A4Y7QGJ4"/>
<dbReference type="EMBL" id="ML170162">
    <property type="protein sequence ID" value="TDL26232.1"/>
    <property type="molecule type" value="Genomic_DNA"/>
</dbReference>
<dbReference type="CDD" id="cd00067">
    <property type="entry name" value="GAL4"/>
    <property type="match status" value="1"/>
</dbReference>
<evidence type="ECO:0000256" key="4">
    <source>
        <dbReference type="ARBA" id="ARBA00023125"/>
    </source>
</evidence>
<dbReference type="PROSITE" id="PS00463">
    <property type="entry name" value="ZN2_CY6_FUNGAL_1"/>
    <property type="match status" value="1"/>
</dbReference>
<dbReference type="PROSITE" id="PS50048">
    <property type="entry name" value="ZN2_CY6_FUNGAL_2"/>
    <property type="match status" value="1"/>
</dbReference>
<evidence type="ECO:0000259" key="8">
    <source>
        <dbReference type="PROSITE" id="PS50048"/>
    </source>
</evidence>
<keyword evidence="10" id="KW-1185">Reference proteome</keyword>
<name>A0A4Y7QGJ4_9AGAM</name>
<evidence type="ECO:0000313" key="10">
    <source>
        <dbReference type="Proteomes" id="UP000294933"/>
    </source>
</evidence>
<sequence>MREQLPSPLPDINMAQSLPYPVHYMPQHTQYYIAPLPQHPHVPGQMHLVGPTTVRTEQPQRKRPKYTRSKTGCLTCRMKKIKCDEAKPSCQRCTHGQRECTWPENLPAKKKVPSRKSSAADERPSPVESSSHVSDTSCASRELPTHAHDVAVHDSMTNGIERRHSEPLLHSFSISPTSGRRKT</sequence>
<dbReference type="Gene3D" id="4.10.240.10">
    <property type="entry name" value="Zn(2)-C6 fungal-type DNA-binding domain"/>
    <property type="match status" value="1"/>
</dbReference>